<gene>
    <name evidence="5" type="ORF">STRIC_1222</name>
</gene>
<dbReference type="OrthoDB" id="9773683at2"/>
<dbReference type="EMBL" id="AEUX02000006">
    <property type="protein sequence ID" value="EHI69572.1"/>
    <property type="molecule type" value="Genomic_DNA"/>
</dbReference>
<dbReference type="eggNOG" id="COG0601">
    <property type="taxonomic scope" value="Bacteria"/>
</dbReference>
<proteinExistence type="predicted"/>
<keyword evidence="2" id="KW-0813">Transport</keyword>
<comment type="caution">
    <text evidence="5">The sequence shown here is derived from an EMBL/GenBank/DDBJ whole genome shotgun (WGS) entry which is preliminary data.</text>
</comment>
<evidence type="ECO:0000313" key="5">
    <source>
        <dbReference type="EMBL" id="EHI69572.1"/>
    </source>
</evidence>
<evidence type="ECO:0000256" key="2">
    <source>
        <dbReference type="ARBA" id="ARBA00022448"/>
    </source>
</evidence>
<dbReference type="STRING" id="764299.STRIC_1222"/>
<feature type="transmembrane region" description="Helical" evidence="4">
    <location>
        <begin position="177"/>
        <end position="200"/>
    </location>
</feature>
<sequence length="224" mass="25700">MKKYFLGKTIRLIISLLVFSLILHALLRLSLGDPTLGFLRRHGIENASANNLLKVRSQLGIENNFLYSYFQWLTKCLKGDFGVSFIHEVPVSHLFLNRLCVSLNLILPTFFVEVLGSLFLGHLLGSLKREWLYINYTGFLAVLLSMPVYFSSLLLIYLLGITWPLFPFVGSQTSKHIVLPVLSLFLSEGIYLIKVSADLYHEKNASNRIKIAKYRKIKKIYPWC</sequence>
<keyword evidence="4" id="KW-0472">Membrane</keyword>
<dbReference type="AlphaFoldDB" id="G5K354"/>
<evidence type="ECO:0000256" key="1">
    <source>
        <dbReference type="ARBA" id="ARBA00004651"/>
    </source>
</evidence>
<keyword evidence="3" id="KW-1003">Cell membrane</keyword>
<keyword evidence="4" id="KW-0812">Transmembrane</keyword>
<dbReference type="PANTHER" id="PTHR43163:SF6">
    <property type="entry name" value="DIPEPTIDE TRANSPORT SYSTEM PERMEASE PROTEIN DPPB-RELATED"/>
    <property type="match status" value="1"/>
</dbReference>
<organism evidence="5 6">
    <name type="scientific">Streptococcus ictaluri 707-05</name>
    <dbReference type="NCBI Taxonomy" id="764299"/>
    <lineage>
        <taxon>Bacteria</taxon>
        <taxon>Bacillati</taxon>
        <taxon>Bacillota</taxon>
        <taxon>Bacilli</taxon>
        <taxon>Lactobacillales</taxon>
        <taxon>Streptococcaceae</taxon>
        <taxon>Streptococcus</taxon>
    </lineage>
</organism>
<dbReference type="GO" id="GO:0005886">
    <property type="term" value="C:plasma membrane"/>
    <property type="evidence" value="ECO:0007669"/>
    <property type="project" value="UniProtKB-SubCell"/>
</dbReference>
<reference evidence="5 6" key="1">
    <citation type="journal article" date="2014" name="Int. J. Syst. Evol. Microbiol.">
        <title>Phylogenomics and the dynamic genome evolution of the genus Streptococcus.</title>
        <authorList>
            <consortium name="The Broad Institute Genome Sequencing Platform"/>
            <person name="Richards V.P."/>
            <person name="Palmer S.R."/>
            <person name="Pavinski Bitar P.D."/>
            <person name="Qin X."/>
            <person name="Weinstock G.M."/>
            <person name="Highlander S.K."/>
            <person name="Town C.D."/>
            <person name="Burne R.A."/>
            <person name="Stanhope M.J."/>
        </authorList>
    </citation>
    <scope>NUCLEOTIDE SEQUENCE [LARGE SCALE GENOMIC DNA]</scope>
    <source>
        <strain evidence="5 6">707-05</strain>
    </source>
</reference>
<dbReference type="RefSeq" id="WP_008089018.1">
    <property type="nucleotide sequence ID" value="NZ_AEUX02000006.1"/>
</dbReference>
<dbReference type="PANTHER" id="PTHR43163">
    <property type="entry name" value="DIPEPTIDE TRANSPORT SYSTEM PERMEASE PROTEIN DPPB-RELATED"/>
    <property type="match status" value="1"/>
</dbReference>
<name>G5K354_9STRE</name>
<keyword evidence="6" id="KW-1185">Reference proteome</keyword>
<keyword evidence="4" id="KW-1133">Transmembrane helix</keyword>
<accession>G5K354</accession>
<evidence type="ECO:0000256" key="3">
    <source>
        <dbReference type="ARBA" id="ARBA00022475"/>
    </source>
</evidence>
<comment type="subcellular location">
    <subcellularLocation>
        <location evidence="1">Cell membrane</location>
        <topology evidence="1">Multi-pass membrane protein</topology>
    </subcellularLocation>
</comment>
<dbReference type="Proteomes" id="UP000003330">
    <property type="component" value="Unassembled WGS sequence"/>
</dbReference>
<feature type="transmembrane region" description="Helical" evidence="4">
    <location>
        <begin position="139"/>
        <end position="165"/>
    </location>
</feature>
<evidence type="ECO:0000313" key="6">
    <source>
        <dbReference type="Proteomes" id="UP000003330"/>
    </source>
</evidence>
<feature type="transmembrane region" description="Helical" evidence="4">
    <location>
        <begin position="105"/>
        <end position="127"/>
    </location>
</feature>
<evidence type="ECO:0000256" key="4">
    <source>
        <dbReference type="SAM" id="Phobius"/>
    </source>
</evidence>
<protein>
    <recommendedName>
        <fullName evidence="7">ABC transporter, permease protein</fullName>
    </recommendedName>
</protein>
<evidence type="ECO:0008006" key="7">
    <source>
        <dbReference type="Google" id="ProtNLM"/>
    </source>
</evidence>